<dbReference type="AlphaFoldDB" id="A0AAD8X5B9"/>
<dbReference type="PANTHER" id="PTHR24071">
    <property type="entry name" value="RAN GTPASE"/>
    <property type="match status" value="1"/>
</dbReference>
<keyword evidence="9" id="KW-1185">Reference proteome</keyword>
<evidence type="ECO:0008006" key="10">
    <source>
        <dbReference type="Google" id="ProtNLM"/>
    </source>
</evidence>
<keyword evidence="1" id="KW-0813">Transport</keyword>
<evidence type="ECO:0000313" key="9">
    <source>
        <dbReference type="Proteomes" id="UP001231189"/>
    </source>
</evidence>
<gene>
    <name evidence="8" type="ORF">QYE76_013898</name>
</gene>
<reference evidence="8" key="1">
    <citation type="submission" date="2023-07" db="EMBL/GenBank/DDBJ databases">
        <title>A chromosome-level genome assembly of Lolium multiflorum.</title>
        <authorList>
            <person name="Chen Y."/>
            <person name="Copetti D."/>
            <person name="Kolliker R."/>
            <person name="Studer B."/>
        </authorList>
    </citation>
    <scope>NUCLEOTIDE SEQUENCE</scope>
    <source>
        <strain evidence="8">02402/16</strain>
        <tissue evidence="8">Leaf</tissue>
    </source>
</reference>
<dbReference type="GO" id="GO:0005737">
    <property type="term" value="C:cytoplasm"/>
    <property type="evidence" value="ECO:0007669"/>
    <property type="project" value="TreeGrafter"/>
</dbReference>
<dbReference type="GO" id="GO:0000054">
    <property type="term" value="P:ribosomal subunit export from nucleus"/>
    <property type="evidence" value="ECO:0007669"/>
    <property type="project" value="TreeGrafter"/>
</dbReference>
<evidence type="ECO:0000256" key="1">
    <source>
        <dbReference type="ARBA" id="ARBA00022448"/>
    </source>
</evidence>
<evidence type="ECO:0000256" key="6">
    <source>
        <dbReference type="ARBA" id="ARBA00026078"/>
    </source>
</evidence>
<name>A0AAD8X5B9_LOLMU</name>
<dbReference type="Gene3D" id="3.40.50.300">
    <property type="entry name" value="P-loop containing nucleotide triphosphate hydrolases"/>
    <property type="match status" value="1"/>
</dbReference>
<keyword evidence="2" id="KW-0547">Nucleotide-binding</keyword>
<evidence type="ECO:0000256" key="7">
    <source>
        <dbReference type="SAM" id="MobiDB-lite"/>
    </source>
</evidence>
<proteinExistence type="predicted"/>
<evidence type="ECO:0000256" key="2">
    <source>
        <dbReference type="ARBA" id="ARBA00022741"/>
    </source>
</evidence>
<dbReference type="GO" id="GO:0005525">
    <property type="term" value="F:GTP binding"/>
    <property type="evidence" value="ECO:0007669"/>
    <property type="project" value="UniProtKB-KW"/>
</dbReference>
<dbReference type="PANTHER" id="PTHR24071:SF33">
    <property type="entry name" value="GTP-BINDING NUCLEAR PROTEIN RAN-1"/>
    <property type="match status" value="1"/>
</dbReference>
<accession>A0AAD8X5B9</accession>
<feature type="region of interest" description="Disordered" evidence="7">
    <location>
        <begin position="1"/>
        <end position="36"/>
    </location>
</feature>
<comment type="caution">
    <text evidence="8">The sequence shown here is derived from an EMBL/GenBank/DDBJ whole genome shotgun (WGS) entry which is preliminary data.</text>
</comment>
<keyword evidence="4" id="KW-0342">GTP-binding</keyword>
<sequence length="268" mass="29669">MDDDQDRPRASAAPPPRPPVRCAWPHRRRSGPAARRPTCCVPPTSTNWSCPPRMAASMTGCSSRTTWYPPLPPCLDPHCLLHTLPTGTEVKSKGASFFSATAPDSGGRARHEEMRLLRLCLDQQGGLCGGPSRACSAELSKATISVEVHPLDFTTSCGKIFFNCWDIAVLGKKSSVALGMYTSKLTYKNVPTWRRDLCRVCESIPIVLGGNKVDVKKTENFNDSSYFLPLCVSPDFGEFQDLEFWRCIRSSSNLVHLAHVQQRPHPLR</sequence>
<dbReference type="Pfam" id="PF00071">
    <property type="entry name" value="Ras"/>
    <property type="match status" value="1"/>
</dbReference>
<dbReference type="EMBL" id="JAUUTY010000001">
    <property type="protein sequence ID" value="KAK1697201.1"/>
    <property type="molecule type" value="Genomic_DNA"/>
</dbReference>
<keyword evidence="3" id="KW-0653">Protein transport</keyword>
<dbReference type="Proteomes" id="UP001231189">
    <property type="component" value="Unassembled WGS sequence"/>
</dbReference>
<dbReference type="InterPro" id="IPR001806">
    <property type="entry name" value="Small_GTPase"/>
</dbReference>
<protein>
    <recommendedName>
        <fullName evidence="10">GTP-binding nuclear protein</fullName>
    </recommendedName>
</protein>
<organism evidence="8 9">
    <name type="scientific">Lolium multiflorum</name>
    <name type="common">Italian ryegrass</name>
    <name type="synonym">Lolium perenne subsp. multiflorum</name>
    <dbReference type="NCBI Taxonomy" id="4521"/>
    <lineage>
        <taxon>Eukaryota</taxon>
        <taxon>Viridiplantae</taxon>
        <taxon>Streptophyta</taxon>
        <taxon>Embryophyta</taxon>
        <taxon>Tracheophyta</taxon>
        <taxon>Spermatophyta</taxon>
        <taxon>Magnoliopsida</taxon>
        <taxon>Liliopsida</taxon>
        <taxon>Poales</taxon>
        <taxon>Poaceae</taxon>
        <taxon>BOP clade</taxon>
        <taxon>Pooideae</taxon>
        <taxon>Poodae</taxon>
        <taxon>Poeae</taxon>
        <taxon>Poeae Chloroplast Group 2 (Poeae type)</taxon>
        <taxon>Loliodinae</taxon>
        <taxon>Loliinae</taxon>
        <taxon>Lolium</taxon>
    </lineage>
</organism>
<evidence type="ECO:0000256" key="3">
    <source>
        <dbReference type="ARBA" id="ARBA00022927"/>
    </source>
</evidence>
<comment type="function">
    <text evidence="5">GTP-binding protein involved in nucleocytoplasmic transport. Required for the import of protein into the nucleus and also for RNA export. Involved in chromatin condensation and control of cell cycle.</text>
</comment>
<dbReference type="GO" id="GO:0003924">
    <property type="term" value="F:GTPase activity"/>
    <property type="evidence" value="ECO:0007669"/>
    <property type="project" value="InterPro"/>
</dbReference>
<dbReference type="GO" id="GO:0006606">
    <property type="term" value="P:protein import into nucleus"/>
    <property type="evidence" value="ECO:0007669"/>
    <property type="project" value="TreeGrafter"/>
</dbReference>
<evidence type="ECO:0000313" key="8">
    <source>
        <dbReference type="EMBL" id="KAK1697201.1"/>
    </source>
</evidence>
<evidence type="ECO:0000256" key="5">
    <source>
        <dbReference type="ARBA" id="ARBA00024659"/>
    </source>
</evidence>
<evidence type="ECO:0000256" key="4">
    <source>
        <dbReference type="ARBA" id="ARBA00023134"/>
    </source>
</evidence>
<dbReference type="InterPro" id="IPR027417">
    <property type="entry name" value="P-loop_NTPase"/>
</dbReference>
<dbReference type="GO" id="GO:0005634">
    <property type="term" value="C:nucleus"/>
    <property type="evidence" value="ECO:0007669"/>
    <property type="project" value="TreeGrafter"/>
</dbReference>
<dbReference type="SMART" id="SM00176">
    <property type="entry name" value="RAN"/>
    <property type="match status" value="1"/>
</dbReference>
<comment type="subunit">
    <text evidence="6">Found in a nuclear export complex with RanGTP, exportin and pre-miRNA.</text>
</comment>
<dbReference type="SUPFAM" id="SSF52540">
    <property type="entry name" value="P-loop containing nucleoside triphosphate hydrolases"/>
    <property type="match status" value="1"/>
</dbReference>
<dbReference type="InterPro" id="IPR002041">
    <property type="entry name" value="Ran_GTPase"/>
</dbReference>